<dbReference type="InterPro" id="IPR048281">
    <property type="entry name" value="COA6_fun"/>
</dbReference>
<dbReference type="InterPro" id="IPR048280">
    <property type="entry name" value="COX6B-like"/>
</dbReference>
<keyword evidence="4" id="KW-1015">Disulfide bond</keyword>
<dbReference type="Pfam" id="PF02297">
    <property type="entry name" value="COX6B"/>
    <property type="match status" value="1"/>
</dbReference>
<dbReference type="GO" id="GO:0005758">
    <property type="term" value="C:mitochondrial intermembrane space"/>
    <property type="evidence" value="ECO:0007669"/>
    <property type="project" value="TreeGrafter"/>
</dbReference>
<keyword evidence="3" id="KW-0496">Mitochondrion</keyword>
<sequence>MGLFSSSQASLPPPKIGPDGAPIAPDRSQRSQCWEARDAYFKCLGKNEIIDSLTENAKAEKSCGTEARVFEQNCATSWIFELLLLYGWLITDSCPPHQVQYFKKRRVMEYQREKTLQKLKAEGAQEMPGVIGAGASGQKP</sequence>
<dbReference type="AlphaFoldDB" id="A0A4Z1J7V8"/>
<feature type="compositionally biased region" description="Polar residues" evidence="5">
    <location>
        <begin position="1"/>
        <end position="10"/>
    </location>
</feature>
<comment type="similarity">
    <text evidence="2">Belongs to the cytochrome c oxidase subunit 6B family.</text>
</comment>
<dbReference type="PANTHER" id="PTHR47677:SF1">
    <property type="entry name" value="CYTOCHROME C OXIDASE ASSEMBLY FACTOR 6"/>
    <property type="match status" value="1"/>
</dbReference>
<evidence type="ECO:0000256" key="5">
    <source>
        <dbReference type="SAM" id="MobiDB-lite"/>
    </source>
</evidence>
<dbReference type="OrthoDB" id="5545577at2759"/>
<organism evidence="6 7">
    <name type="scientific">Botryotinia narcissicola</name>
    <dbReference type="NCBI Taxonomy" id="278944"/>
    <lineage>
        <taxon>Eukaryota</taxon>
        <taxon>Fungi</taxon>
        <taxon>Dikarya</taxon>
        <taxon>Ascomycota</taxon>
        <taxon>Pezizomycotina</taxon>
        <taxon>Leotiomycetes</taxon>
        <taxon>Helotiales</taxon>
        <taxon>Sclerotiniaceae</taxon>
        <taxon>Botryotinia</taxon>
    </lineage>
</organism>
<dbReference type="GO" id="GO:0033617">
    <property type="term" value="P:mitochondrial respiratory chain complex IV assembly"/>
    <property type="evidence" value="ECO:0007669"/>
    <property type="project" value="TreeGrafter"/>
</dbReference>
<dbReference type="STRING" id="278944.A0A4Z1J7V8"/>
<accession>A0A4Z1J7V8</accession>
<comment type="subcellular location">
    <subcellularLocation>
        <location evidence="1">Mitochondrion</location>
    </subcellularLocation>
</comment>
<protein>
    <recommendedName>
        <fullName evidence="8">Cytochrome c oxidase assembly factor 6</fullName>
    </recommendedName>
</protein>
<reference evidence="6 7" key="1">
    <citation type="submission" date="2017-12" db="EMBL/GenBank/DDBJ databases">
        <title>Comparative genomics of Botrytis spp.</title>
        <authorList>
            <person name="Valero-Jimenez C.A."/>
            <person name="Tapia P."/>
            <person name="Veloso J."/>
            <person name="Silva-Moreno E."/>
            <person name="Staats M."/>
            <person name="Valdes J.H."/>
            <person name="Van Kan J.A.L."/>
        </authorList>
    </citation>
    <scope>NUCLEOTIDE SEQUENCE [LARGE SCALE GENOMIC DNA]</scope>
    <source>
        <strain evidence="6 7">MUCL2120</strain>
    </source>
</reference>
<evidence type="ECO:0008006" key="8">
    <source>
        <dbReference type="Google" id="ProtNLM"/>
    </source>
</evidence>
<dbReference type="SUPFAM" id="SSF47694">
    <property type="entry name" value="Cytochrome c oxidase subunit h"/>
    <property type="match status" value="1"/>
</dbReference>
<evidence type="ECO:0000256" key="1">
    <source>
        <dbReference type="ARBA" id="ARBA00004173"/>
    </source>
</evidence>
<keyword evidence="7" id="KW-1185">Reference proteome</keyword>
<proteinExistence type="inferred from homology"/>
<evidence type="ECO:0000313" key="6">
    <source>
        <dbReference type="EMBL" id="TGO69264.1"/>
    </source>
</evidence>
<dbReference type="InterPro" id="IPR036549">
    <property type="entry name" value="CX6/COA6-like_sf"/>
</dbReference>
<gene>
    <name evidence="6" type="ORF">BOTNAR_0013g00360</name>
</gene>
<evidence type="ECO:0000256" key="2">
    <source>
        <dbReference type="ARBA" id="ARBA00006425"/>
    </source>
</evidence>
<dbReference type="Proteomes" id="UP000297452">
    <property type="component" value="Unassembled WGS sequence"/>
</dbReference>
<dbReference type="EMBL" id="PQXJ01000013">
    <property type="protein sequence ID" value="TGO69264.1"/>
    <property type="molecule type" value="Genomic_DNA"/>
</dbReference>
<evidence type="ECO:0000313" key="7">
    <source>
        <dbReference type="Proteomes" id="UP000297452"/>
    </source>
</evidence>
<dbReference type="Gene3D" id="1.10.10.140">
    <property type="entry name" value="Cytochrome c oxidase, subunit VIb"/>
    <property type="match status" value="1"/>
</dbReference>
<name>A0A4Z1J7V8_9HELO</name>
<evidence type="ECO:0000256" key="3">
    <source>
        <dbReference type="ARBA" id="ARBA00023128"/>
    </source>
</evidence>
<comment type="caution">
    <text evidence="6">The sequence shown here is derived from an EMBL/GenBank/DDBJ whole genome shotgun (WGS) entry which is preliminary data.</text>
</comment>
<feature type="region of interest" description="Disordered" evidence="5">
    <location>
        <begin position="1"/>
        <end position="28"/>
    </location>
</feature>
<dbReference type="PANTHER" id="PTHR47677">
    <property type="entry name" value="CYTOCHROME C OXIDASE ASSEMBLY FACTOR 6"/>
    <property type="match status" value="1"/>
</dbReference>
<evidence type="ECO:0000256" key="4">
    <source>
        <dbReference type="ARBA" id="ARBA00023157"/>
    </source>
</evidence>